<dbReference type="AlphaFoldDB" id="A0A9X1F7Q0"/>
<feature type="transmembrane region" description="Helical" evidence="1">
    <location>
        <begin position="147"/>
        <end position="168"/>
    </location>
</feature>
<reference evidence="2" key="1">
    <citation type="submission" date="2021-04" db="EMBL/GenBank/DDBJ databases">
        <authorList>
            <person name="Pira H."/>
            <person name="Risdian C."/>
            <person name="Wink J."/>
        </authorList>
    </citation>
    <scope>NUCLEOTIDE SEQUENCE</scope>
    <source>
        <strain evidence="2">WH158</strain>
    </source>
</reference>
<evidence type="ECO:0000256" key="1">
    <source>
        <dbReference type="SAM" id="Phobius"/>
    </source>
</evidence>
<dbReference type="InterPro" id="IPR021354">
    <property type="entry name" value="DUF2975"/>
</dbReference>
<sequence length="177" mass="18800">MSQAENQNLFRLTAAVVKASVALFSVLAVAALLVLGLAIVNSQSVLQFIFSDLGSAADVTSPVALPLYLTSLFAQLAVTAIALRILSNLVTAIRENGPFTSQNITRLKRLGWFAIAISILGMLVSVTKANLFEGLPDMTAPPYQFDIAGPVLALTFFVIAQAFSVGLANRQELGEFV</sequence>
<dbReference type="Pfam" id="PF11188">
    <property type="entry name" value="DUF2975"/>
    <property type="match status" value="1"/>
</dbReference>
<evidence type="ECO:0000313" key="2">
    <source>
        <dbReference type="EMBL" id="MBV7260315.1"/>
    </source>
</evidence>
<feature type="transmembrane region" description="Helical" evidence="1">
    <location>
        <begin position="21"/>
        <end position="43"/>
    </location>
</feature>
<keyword evidence="1" id="KW-1133">Transmembrane helix</keyword>
<feature type="transmembrane region" description="Helical" evidence="1">
    <location>
        <begin position="63"/>
        <end position="86"/>
    </location>
</feature>
<gene>
    <name evidence="2" type="ORF">KCG46_12110</name>
</gene>
<keyword evidence="1" id="KW-0812">Transmembrane</keyword>
<dbReference type="RefSeq" id="WP_218405702.1">
    <property type="nucleotide sequence ID" value="NZ_JAGSPC010000004.1"/>
</dbReference>
<dbReference type="EMBL" id="JAGSPC010000004">
    <property type="protein sequence ID" value="MBV7260315.1"/>
    <property type="molecule type" value="Genomic_DNA"/>
</dbReference>
<protein>
    <submittedName>
        <fullName evidence="2">DUF2975 domain-containing protein</fullName>
    </submittedName>
</protein>
<dbReference type="Proteomes" id="UP001138681">
    <property type="component" value="Unassembled WGS sequence"/>
</dbReference>
<feature type="transmembrane region" description="Helical" evidence="1">
    <location>
        <begin position="107"/>
        <end position="127"/>
    </location>
</feature>
<accession>A0A9X1F7Q0</accession>
<evidence type="ECO:0000313" key="3">
    <source>
        <dbReference type="Proteomes" id="UP001138681"/>
    </source>
</evidence>
<name>A0A9X1F7Q0_9SPHN</name>
<keyword evidence="1" id="KW-0472">Membrane</keyword>
<organism evidence="2 3">
    <name type="scientific">Erythrobacter crassostreae</name>
    <dbReference type="NCBI Taxonomy" id="2828328"/>
    <lineage>
        <taxon>Bacteria</taxon>
        <taxon>Pseudomonadati</taxon>
        <taxon>Pseudomonadota</taxon>
        <taxon>Alphaproteobacteria</taxon>
        <taxon>Sphingomonadales</taxon>
        <taxon>Erythrobacteraceae</taxon>
        <taxon>Erythrobacter/Porphyrobacter group</taxon>
        <taxon>Erythrobacter</taxon>
    </lineage>
</organism>
<comment type="caution">
    <text evidence="2">The sequence shown here is derived from an EMBL/GenBank/DDBJ whole genome shotgun (WGS) entry which is preliminary data.</text>
</comment>
<keyword evidence="3" id="KW-1185">Reference proteome</keyword>
<proteinExistence type="predicted"/>